<dbReference type="PANTHER" id="PTHR45630:SF7">
    <property type="entry name" value="ENDOPLASMIC RETICULUM TRANSMEMBRANE HELIX TRANSLOCASE"/>
    <property type="match status" value="1"/>
</dbReference>
<evidence type="ECO:0000256" key="6">
    <source>
        <dbReference type="ARBA" id="ARBA00022741"/>
    </source>
</evidence>
<evidence type="ECO:0000259" key="16">
    <source>
        <dbReference type="Pfam" id="PF12146"/>
    </source>
</evidence>
<protein>
    <submittedName>
        <fullName evidence="19">Cation-transporting ATPase</fullName>
    </submittedName>
</protein>
<keyword evidence="11 14" id="KW-1133">Transmembrane helix</keyword>
<evidence type="ECO:0000256" key="10">
    <source>
        <dbReference type="ARBA" id="ARBA00022967"/>
    </source>
</evidence>
<dbReference type="InterPro" id="IPR023298">
    <property type="entry name" value="ATPase_P-typ_TM_dom_sf"/>
</dbReference>
<dbReference type="Proteomes" id="UP000095280">
    <property type="component" value="Unplaced"/>
</dbReference>
<dbReference type="InterPro" id="IPR036412">
    <property type="entry name" value="HAD-like_sf"/>
</dbReference>
<dbReference type="SUPFAM" id="SSF56784">
    <property type="entry name" value="HAD-like"/>
    <property type="match status" value="1"/>
</dbReference>
<name>A0A1I8GDC5_9PLAT</name>
<evidence type="ECO:0000256" key="7">
    <source>
        <dbReference type="ARBA" id="ARBA00022824"/>
    </source>
</evidence>
<dbReference type="PROSITE" id="PS00154">
    <property type="entry name" value="ATPASE_E1_E2"/>
    <property type="match status" value="1"/>
</dbReference>
<feature type="transmembrane region" description="Helical" evidence="14">
    <location>
        <begin position="59"/>
        <end position="81"/>
    </location>
</feature>
<reference evidence="19" key="1">
    <citation type="submission" date="2016-11" db="UniProtKB">
        <authorList>
            <consortium name="WormBaseParasite"/>
        </authorList>
    </citation>
    <scope>IDENTIFICATION</scope>
</reference>
<dbReference type="InterPro" id="IPR008250">
    <property type="entry name" value="ATPase_P-typ_transduc_dom_A_sf"/>
</dbReference>
<dbReference type="SFLD" id="SFLDF00027">
    <property type="entry name" value="p-type_atpase"/>
    <property type="match status" value="1"/>
</dbReference>
<evidence type="ECO:0000259" key="17">
    <source>
        <dbReference type="Pfam" id="PF23143"/>
    </source>
</evidence>
<comment type="similarity">
    <text evidence="2">Belongs to the cation transport ATPase (P-type) (TC 3.A.3) family. Type V subfamily.</text>
</comment>
<keyword evidence="3" id="KW-0813">Transport</keyword>
<evidence type="ECO:0000256" key="4">
    <source>
        <dbReference type="ARBA" id="ARBA00022692"/>
    </source>
</evidence>
<dbReference type="PRINTS" id="PR00119">
    <property type="entry name" value="CATATPASE"/>
</dbReference>
<dbReference type="GO" id="GO:0016887">
    <property type="term" value="F:ATP hydrolysis activity"/>
    <property type="evidence" value="ECO:0007669"/>
    <property type="project" value="InterPro"/>
</dbReference>
<dbReference type="SFLD" id="SFLDG00002">
    <property type="entry name" value="C1.7:_P-type_atpase_like"/>
    <property type="match status" value="1"/>
</dbReference>
<dbReference type="InterPro" id="IPR047820">
    <property type="entry name" value="P5A-type_ATPase"/>
</dbReference>
<keyword evidence="8" id="KW-0067">ATP-binding</keyword>
<dbReference type="PANTHER" id="PTHR45630">
    <property type="entry name" value="CATION-TRANSPORTING ATPASE-RELATED"/>
    <property type="match status" value="1"/>
</dbReference>
<feature type="transmembrane region" description="Helical" evidence="14">
    <location>
        <begin position="32"/>
        <end position="53"/>
    </location>
</feature>
<keyword evidence="5" id="KW-0479">Metal-binding</keyword>
<keyword evidence="9" id="KW-0460">Magnesium</keyword>
<evidence type="ECO:0000256" key="1">
    <source>
        <dbReference type="ARBA" id="ARBA00004477"/>
    </source>
</evidence>
<dbReference type="Pfam" id="PF23143">
    <property type="entry name" value="2TM_P5A-ATPase"/>
    <property type="match status" value="1"/>
</dbReference>
<dbReference type="GO" id="GO:0005789">
    <property type="term" value="C:endoplasmic reticulum membrane"/>
    <property type="evidence" value="ECO:0007669"/>
    <property type="project" value="UniProtKB-SubCell"/>
</dbReference>
<dbReference type="InterPro" id="IPR006544">
    <property type="entry name" value="P-type_TPase_V"/>
</dbReference>
<dbReference type="GO" id="GO:0005524">
    <property type="term" value="F:ATP binding"/>
    <property type="evidence" value="ECO:0007669"/>
    <property type="project" value="UniProtKB-KW"/>
</dbReference>
<dbReference type="NCBIfam" id="TIGR01657">
    <property type="entry name" value="P-ATPase-V"/>
    <property type="match status" value="1"/>
</dbReference>
<dbReference type="Gene3D" id="3.40.50.1820">
    <property type="entry name" value="alpha/beta hydrolase"/>
    <property type="match status" value="1"/>
</dbReference>
<feature type="transmembrane region" description="Helical" evidence="14">
    <location>
        <begin position="220"/>
        <end position="239"/>
    </location>
</feature>
<sequence>MGESSAIFPKSEGSGIAYVSLLRSHQVVFHGYVFPFAVMYLLAMLNLAFFRIYGSIELGFILIALIAILNILVCLSCYWSVHIKALLCFSKVTSLQSADVIKVVPIANNGSPEIVKLEKQTVDKGSTPYYWFLFQKEKFFLTKDSVQPLQFPVDKDLSHYLSSKGMETESELQQAVHQFGTNNMEMVPPKFSELFIERATAPFFVFQVFCVGLWCLDDYWYYSLFTLGMLVVFECTLVQQQLRNMAEIRQMGNKPYPIYTLRNKKWNLLDSSQLVPGDLVSLGRSEKERLIPCDLLLLRGQCIVDESMLTGESVPVTKEPAESILDDRSLCLDTDAKHHVLSGGTKVVQHTPPQKVGAGTKSPDNGCICYVLRNGFQTSQGRLLKTILFGVKRVTANNLETFLFISFLLVFALAASAYVWLEGTKDPKRSRYKLFLECTLIITSVVPPELPIELSLAVQNSLVALHRLFIYCTEPFRIPFAGKVDICCFDKTGTLTRDEMMVDGVAGLDSDNPNEIQTVQNCGQATVQKAILKATGWTLTKGEAVIPPSASRAQHHPLKVFVRFHFSSSLQRMATVAGHTPLGSTDTHYMVCAKGAPERLKEMLIDPPPFYDKVSNQLAKDGFRVLALAYRQLGTLNHQDLRALKRADVERDLTFCGFLAVSCPLRSTSKSVVRELLSSSHHVCMITGDNPYTACHVAKQLKIARQPLLSLSQTGQDWSWTGIDNDSDCLELDLKLAANKPKRIVAELLKQHSICLTGEALDYLRLSTPKLLPLLLPAVSVFARMKPKQKELIVTVLKDRGYATLMCGDGTNDVGALKHAHVGVAIFANAPETLPSSSAAKTEPAPAAAPARRQPEPQPAPRDRAEAQRQRLEKAQRDLNEMLKEADAPLVRPGDATIAAPFSYKLASVTCVCNIVKQGRCTLVTTLQMFKILAINALIYAYSQSVLYLDGVKFSDGQATLQGLVLAACFLFISRSKPLTTLSARRPLPNIFNAYTLLTVFLQFVIHFASLIFLTREAKALMPQLKEGEFVDLEAEFKPNILNSVVYLISISMQINAFAVNYKGHPFMESLMENKPLLYSITTATGLVFSLASGYMPELCEQFSLVEIDNNLRNTIVQVLAADFVGCFVVDRLCDLIFGRGRAKRLPDILLAMATARDSDEFKPRVTVEGHPLYTHRWSVTTGCEPRALLFIAHGLSEHCSAYNRLAASLNEAGIEVFSHDHYGHGRSPGVRAYVTHMDQMVMPVLSHVTQILTAFPGKPLFILGHSMGGLVAVLCARDLPHLFKGVILVAPALGLHAPAWKIWLGTIASYICPQMLVPGTGCQPQNSTSDLAIQEEIMTDPLQFNLGARLGSVLTLLNCINSLADYSADFPILAMHSEHDTITACEPTKQFVQRAVSADKELQVFQNVRHQLHNEFEPFRLQIHKRIIDWLLKRA</sequence>
<keyword evidence="10" id="KW-1278">Translocase</keyword>
<dbReference type="InterPro" id="IPR018303">
    <property type="entry name" value="ATPase_P-typ_P_site"/>
</dbReference>
<dbReference type="CDD" id="cd07543">
    <property type="entry name" value="P-type_ATPase_cation"/>
    <property type="match status" value="1"/>
</dbReference>
<dbReference type="InterPro" id="IPR022742">
    <property type="entry name" value="Hydrolase_4"/>
</dbReference>
<organism evidence="18 19">
    <name type="scientific">Macrostomum lignano</name>
    <dbReference type="NCBI Taxonomy" id="282301"/>
    <lineage>
        <taxon>Eukaryota</taxon>
        <taxon>Metazoa</taxon>
        <taxon>Spiralia</taxon>
        <taxon>Lophotrochozoa</taxon>
        <taxon>Platyhelminthes</taxon>
        <taxon>Rhabditophora</taxon>
        <taxon>Macrostomorpha</taxon>
        <taxon>Macrostomida</taxon>
        <taxon>Macrostomidae</taxon>
        <taxon>Macrostomum</taxon>
    </lineage>
</organism>
<feature type="domain" description="Serine aminopeptidase S33" evidence="16">
    <location>
        <begin position="1185"/>
        <end position="1416"/>
    </location>
</feature>
<keyword evidence="12 14" id="KW-0472">Membrane</keyword>
<dbReference type="InterPro" id="IPR029058">
    <property type="entry name" value="AB_hydrolase_fold"/>
</dbReference>
<feature type="region of interest" description="Disordered" evidence="13">
    <location>
        <begin position="835"/>
        <end position="870"/>
    </location>
</feature>
<dbReference type="InterPro" id="IPR044492">
    <property type="entry name" value="P_typ_ATPase_HD_dom"/>
</dbReference>
<dbReference type="WBParaSite" id="maker-uti_cns_0001554-snap-gene-0.19-mRNA-1">
    <property type="protein sequence ID" value="maker-uti_cns_0001554-snap-gene-0.19-mRNA-1"/>
    <property type="gene ID" value="maker-uti_cns_0001554-snap-gene-0.19"/>
</dbReference>
<dbReference type="Gene3D" id="2.70.150.10">
    <property type="entry name" value="Calcium-transporting ATPase, cytoplasmic transduction domain A"/>
    <property type="match status" value="1"/>
</dbReference>
<dbReference type="InterPro" id="IPR023214">
    <property type="entry name" value="HAD_sf"/>
</dbReference>
<dbReference type="GO" id="GO:0019829">
    <property type="term" value="F:ATPase-coupled monoatomic cation transmembrane transporter activity"/>
    <property type="evidence" value="ECO:0007669"/>
    <property type="project" value="TreeGrafter"/>
</dbReference>
<keyword evidence="7" id="KW-0256">Endoplasmic reticulum</keyword>
<feature type="transmembrane region" description="Helical" evidence="14">
    <location>
        <begin position="1077"/>
        <end position="1096"/>
    </location>
</feature>
<feature type="domain" description="P5A-ATPase transmembrane helical hairpin" evidence="17">
    <location>
        <begin position="27"/>
        <end position="92"/>
    </location>
</feature>
<dbReference type="Pfam" id="PF12146">
    <property type="entry name" value="Hydrolase_4"/>
    <property type="match status" value="1"/>
</dbReference>
<dbReference type="SFLD" id="SFLDS00003">
    <property type="entry name" value="Haloacid_Dehalogenase"/>
    <property type="match status" value="1"/>
</dbReference>
<evidence type="ECO:0000256" key="14">
    <source>
        <dbReference type="SAM" id="Phobius"/>
    </source>
</evidence>
<evidence type="ECO:0000256" key="11">
    <source>
        <dbReference type="ARBA" id="ARBA00022989"/>
    </source>
</evidence>
<dbReference type="Gene3D" id="3.40.50.1000">
    <property type="entry name" value="HAD superfamily/HAD-like"/>
    <property type="match status" value="1"/>
</dbReference>
<dbReference type="GO" id="GO:0046872">
    <property type="term" value="F:metal ion binding"/>
    <property type="evidence" value="ECO:0007669"/>
    <property type="project" value="UniProtKB-KW"/>
</dbReference>
<evidence type="ECO:0000256" key="3">
    <source>
        <dbReference type="ARBA" id="ARBA00022448"/>
    </source>
</evidence>
<dbReference type="InterPro" id="IPR059000">
    <property type="entry name" value="ATPase_P-type_domA"/>
</dbReference>
<dbReference type="SUPFAM" id="SSF81665">
    <property type="entry name" value="Calcium ATPase, transmembrane domain M"/>
    <property type="match status" value="1"/>
</dbReference>
<dbReference type="FunFam" id="3.40.50.1000:FF:000056">
    <property type="entry name" value="Cation-transporting ATPase"/>
    <property type="match status" value="1"/>
</dbReference>
<feature type="compositionally biased region" description="Basic and acidic residues" evidence="13">
    <location>
        <begin position="861"/>
        <end position="870"/>
    </location>
</feature>
<dbReference type="GO" id="GO:0015662">
    <property type="term" value="F:P-type ion transporter activity"/>
    <property type="evidence" value="ECO:0007669"/>
    <property type="project" value="TreeGrafter"/>
</dbReference>
<evidence type="ECO:0000256" key="13">
    <source>
        <dbReference type="SAM" id="MobiDB-lite"/>
    </source>
</evidence>
<dbReference type="InterPro" id="IPR001757">
    <property type="entry name" value="P_typ_ATPase"/>
</dbReference>
<feature type="compositionally biased region" description="Low complexity" evidence="13">
    <location>
        <begin position="843"/>
        <end position="852"/>
    </location>
</feature>
<feature type="transmembrane region" description="Helical" evidence="14">
    <location>
        <begin position="194"/>
        <end position="214"/>
    </location>
</feature>
<proteinExistence type="inferred from homology"/>
<feature type="domain" description="P-type ATPase A" evidence="15">
    <location>
        <begin position="261"/>
        <end position="350"/>
    </location>
</feature>
<dbReference type="Gene3D" id="3.40.1110.10">
    <property type="entry name" value="Calcium-transporting ATPase, cytoplasmic domain N"/>
    <property type="match status" value="1"/>
</dbReference>
<dbReference type="InterPro" id="IPR057255">
    <property type="entry name" value="2TM_P5A-ATPase"/>
</dbReference>
<dbReference type="SUPFAM" id="SSF53474">
    <property type="entry name" value="alpha/beta-Hydrolases"/>
    <property type="match status" value="1"/>
</dbReference>
<feature type="transmembrane region" description="Helical" evidence="14">
    <location>
        <begin position="402"/>
        <end position="421"/>
    </location>
</feature>
<evidence type="ECO:0000256" key="12">
    <source>
        <dbReference type="ARBA" id="ARBA00023136"/>
    </source>
</evidence>
<evidence type="ECO:0000313" key="18">
    <source>
        <dbReference type="Proteomes" id="UP000095280"/>
    </source>
</evidence>
<dbReference type="InterPro" id="IPR023299">
    <property type="entry name" value="ATPase_P-typ_cyto_dom_N"/>
</dbReference>
<keyword evidence="6" id="KW-0547">Nucleotide-binding</keyword>
<dbReference type="SUPFAM" id="SSF81653">
    <property type="entry name" value="Calcium ATPase, transduction domain A"/>
    <property type="match status" value="1"/>
</dbReference>
<keyword evidence="18" id="KW-1185">Reference proteome</keyword>
<evidence type="ECO:0000256" key="9">
    <source>
        <dbReference type="ARBA" id="ARBA00022842"/>
    </source>
</evidence>
<keyword evidence="4 14" id="KW-0812">Transmembrane</keyword>
<evidence type="ECO:0000256" key="5">
    <source>
        <dbReference type="ARBA" id="ARBA00022723"/>
    </source>
</evidence>
<dbReference type="Pfam" id="PF00122">
    <property type="entry name" value="E1-E2_ATPase"/>
    <property type="match status" value="1"/>
</dbReference>
<evidence type="ECO:0000256" key="8">
    <source>
        <dbReference type="ARBA" id="ARBA00022840"/>
    </source>
</evidence>
<comment type="subcellular location">
    <subcellularLocation>
        <location evidence="1">Endoplasmic reticulum membrane</location>
        <topology evidence="1">Multi-pass membrane protein</topology>
    </subcellularLocation>
</comment>
<evidence type="ECO:0000256" key="2">
    <source>
        <dbReference type="ARBA" id="ARBA00006000"/>
    </source>
</evidence>
<accession>A0A1I8GDC5</accession>
<dbReference type="GO" id="GO:0006874">
    <property type="term" value="P:intracellular calcium ion homeostasis"/>
    <property type="evidence" value="ECO:0007669"/>
    <property type="project" value="TreeGrafter"/>
</dbReference>
<feature type="transmembrane region" description="Helical" evidence="14">
    <location>
        <begin position="994"/>
        <end position="1014"/>
    </location>
</feature>
<evidence type="ECO:0000259" key="15">
    <source>
        <dbReference type="Pfam" id="PF00122"/>
    </source>
</evidence>
<evidence type="ECO:0000313" key="19">
    <source>
        <dbReference type="WBParaSite" id="maker-uti_cns_0001554-snap-gene-0.19-mRNA-1"/>
    </source>
</evidence>
<dbReference type="NCBIfam" id="TIGR01494">
    <property type="entry name" value="ATPase_P-type"/>
    <property type="match status" value="2"/>
</dbReference>